<dbReference type="PANTHER" id="PTHR42844">
    <property type="entry name" value="DIHYDRONEOPTERIN ALDOLASE 1-RELATED"/>
    <property type="match status" value="1"/>
</dbReference>
<dbReference type="InterPro" id="IPR006156">
    <property type="entry name" value="Dihydroneopterin_aldolase"/>
</dbReference>
<dbReference type="NCBIfam" id="TIGR00525">
    <property type="entry name" value="folB"/>
    <property type="match status" value="1"/>
</dbReference>
<dbReference type="Gene3D" id="3.30.1130.10">
    <property type="match status" value="1"/>
</dbReference>
<comment type="similarity">
    <text evidence="3 6">Belongs to the DHNA family.</text>
</comment>
<comment type="function">
    <text evidence="6">Catalyzes the conversion of 7,8-dihydroneopterin to 6-hydroxymethyl-7,8-dihydropterin.</text>
</comment>
<dbReference type="PANTHER" id="PTHR42844:SF1">
    <property type="entry name" value="DIHYDRONEOPTERIN ALDOLASE 1-RELATED"/>
    <property type="match status" value="1"/>
</dbReference>
<dbReference type="NCBIfam" id="TIGR00526">
    <property type="entry name" value="folB_dom"/>
    <property type="match status" value="1"/>
</dbReference>
<comment type="pathway">
    <text evidence="2 6">Cofactor biosynthesis; tetrahydrofolate biosynthesis; 2-amino-4-hydroxy-6-hydroxymethyl-7,8-dihydropteridine diphosphate from 7,8-dihydroneopterin triphosphate: step 3/4.</text>
</comment>
<evidence type="ECO:0000256" key="1">
    <source>
        <dbReference type="ARBA" id="ARBA00001353"/>
    </source>
</evidence>
<dbReference type="SMART" id="SM00905">
    <property type="entry name" value="FolB"/>
    <property type="match status" value="1"/>
</dbReference>
<dbReference type="CDD" id="cd00534">
    <property type="entry name" value="DHNA_DHNTPE"/>
    <property type="match status" value="1"/>
</dbReference>
<accession>A0ABX2ALS8</accession>
<protein>
    <recommendedName>
        <fullName evidence="6">7,8-dihydroneopterin aldolase</fullName>
        <ecNumber evidence="6">4.1.2.25</ecNumber>
    </recommendedName>
</protein>
<evidence type="ECO:0000313" key="8">
    <source>
        <dbReference type="EMBL" id="NPD91843.1"/>
    </source>
</evidence>
<dbReference type="Pfam" id="PF02152">
    <property type="entry name" value="FolB"/>
    <property type="match status" value="1"/>
</dbReference>
<keyword evidence="4 6" id="KW-0289">Folate biosynthesis</keyword>
<dbReference type="SUPFAM" id="SSF55620">
    <property type="entry name" value="Tetrahydrobiopterin biosynthesis enzymes-like"/>
    <property type="match status" value="1"/>
</dbReference>
<sequence length="123" mass="13683">MEISSSYIFLSGVRFHSFHGVMPQERRVGADFTVDLRIGYDFSVAAVDDDLEHTISYADLFCILKDEMSIPSKLVEHVAGRISRRILSVYPEVNSIDIIITKDNPPMGADSKGAGVELHIKNV</sequence>
<evidence type="ECO:0000256" key="5">
    <source>
        <dbReference type="ARBA" id="ARBA00023239"/>
    </source>
</evidence>
<keyword evidence="5 6" id="KW-0456">Lyase</keyword>
<name>A0ABX2ALS8_9BACT</name>
<keyword evidence="9" id="KW-1185">Reference proteome</keyword>
<evidence type="ECO:0000259" key="7">
    <source>
        <dbReference type="SMART" id="SM00905"/>
    </source>
</evidence>
<evidence type="ECO:0000256" key="6">
    <source>
        <dbReference type="RuleBase" id="RU362079"/>
    </source>
</evidence>
<feature type="domain" description="Dihydroneopterin aldolase/epimerase" evidence="7">
    <location>
        <begin position="8"/>
        <end position="120"/>
    </location>
</feature>
<evidence type="ECO:0000256" key="4">
    <source>
        <dbReference type="ARBA" id="ARBA00022909"/>
    </source>
</evidence>
<evidence type="ECO:0000313" key="9">
    <source>
        <dbReference type="Proteomes" id="UP000714420"/>
    </source>
</evidence>
<dbReference type="GO" id="GO:0004150">
    <property type="term" value="F:dihydroneopterin aldolase activity"/>
    <property type="evidence" value="ECO:0007669"/>
    <property type="project" value="UniProtKB-EC"/>
</dbReference>
<dbReference type="EMBL" id="JABKKF010000004">
    <property type="protein sequence ID" value="NPD91843.1"/>
    <property type="molecule type" value="Genomic_DNA"/>
</dbReference>
<evidence type="ECO:0000256" key="2">
    <source>
        <dbReference type="ARBA" id="ARBA00005013"/>
    </source>
</evidence>
<gene>
    <name evidence="8" type="primary">folB</name>
    <name evidence="8" type="ORF">HPS56_05670</name>
</gene>
<reference evidence="8 9" key="1">
    <citation type="submission" date="2020-05" db="EMBL/GenBank/DDBJ databases">
        <title>Distinct polysaccharide utilization as determinants for interspecies competition between intestinal Prevotella spp.</title>
        <authorList>
            <person name="Galvez E.J.C."/>
            <person name="Iljazovic A."/>
            <person name="Strowig T."/>
        </authorList>
    </citation>
    <scope>NUCLEOTIDE SEQUENCE [LARGE SCALE GENOMIC DNA]</scope>
    <source>
        <strain evidence="8 9">PMUR</strain>
    </source>
</reference>
<dbReference type="EC" id="4.1.2.25" evidence="6"/>
<dbReference type="RefSeq" id="WP_172275332.1">
    <property type="nucleotide sequence ID" value="NZ_CASHBK010000003.1"/>
</dbReference>
<evidence type="ECO:0000256" key="3">
    <source>
        <dbReference type="ARBA" id="ARBA00005708"/>
    </source>
</evidence>
<proteinExistence type="inferred from homology"/>
<organism evidence="8 9">
    <name type="scientific">Xylanibacter muris</name>
    <dbReference type="NCBI Taxonomy" id="2736290"/>
    <lineage>
        <taxon>Bacteria</taxon>
        <taxon>Pseudomonadati</taxon>
        <taxon>Bacteroidota</taxon>
        <taxon>Bacteroidia</taxon>
        <taxon>Bacteroidales</taxon>
        <taxon>Prevotellaceae</taxon>
        <taxon>Xylanibacter</taxon>
    </lineage>
</organism>
<dbReference type="InterPro" id="IPR043133">
    <property type="entry name" value="GTP-CH-I_C/QueF"/>
</dbReference>
<comment type="catalytic activity">
    <reaction evidence="1 6">
        <text>7,8-dihydroneopterin = 6-hydroxymethyl-7,8-dihydropterin + glycolaldehyde</text>
        <dbReference type="Rhea" id="RHEA:10540"/>
        <dbReference type="ChEBI" id="CHEBI:17001"/>
        <dbReference type="ChEBI" id="CHEBI:17071"/>
        <dbReference type="ChEBI" id="CHEBI:44841"/>
        <dbReference type="EC" id="4.1.2.25"/>
    </reaction>
</comment>
<dbReference type="Proteomes" id="UP000714420">
    <property type="component" value="Unassembled WGS sequence"/>
</dbReference>
<dbReference type="InterPro" id="IPR006157">
    <property type="entry name" value="FolB_dom"/>
</dbReference>
<comment type="caution">
    <text evidence="8">The sequence shown here is derived from an EMBL/GenBank/DDBJ whole genome shotgun (WGS) entry which is preliminary data.</text>
</comment>